<feature type="domain" description="Tyr recombinase" evidence="4">
    <location>
        <begin position="122"/>
        <end position="312"/>
    </location>
</feature>
<dbReference type="SUPFAM" id="SSF56349">
    <property type="entry name" value="DNA breaking-rejoining enzymes"/>
    <property type="match status" value="1"/>
</dbReference>
<dbReference type="EMBL" id="JPVT01000064">
    <property type="protein sequence ID" value="KFN92049.1"/>
    <property type="molecule type" value="Genomic_DNA"/>
</dbReference>
<comment type="caution">
    <text evidence="6">The sequence shown here is derived from an EMBL/GenBank/DDBJ whole genome shotgun (WGS) entry which is preliminary data.</text>
</comment>
<dbReference type="InterPro" id="IPR011010">
    <property type="entry name" value="DNA_brk_join_enz"/>
</dbReference>
<evidence type="ECO:0000313" key="6">
    <source>
        <dbReference type="EMBL" id="KFN92049.1"/>
    </source>
</evidence>
<dbReference type="GO" id="GO:0003677">
    <property type="term" value="F:DNA binding"/>
    <property type="evidence" value="ECO:0007669"/>
    <property type="project" value="UniProtKB-UniRule"/>
</dbReference>
<dbReference type="PANTHER" id="PTHR30349">
    <property type="entry name" value="PHAGE INTEGRASE-RELATED"/>
    <property type="match status" value="1"/>
</dbReference>
<keyword evidence="7" id="KW-1185">Reference proteome</keyword>
<keyword evidence="1 3" id="KW-0238">DNA-binding</keyword>
<evidence type="ECO:0000259" key="4">
    <source>
        <dbReference type="PROSITE" id="PS51898"/>
    </source>
</evidence>
<dbReference type="PATRIC" id="fig|1302648.3.peg.672"/>
<keyword evidence="2" id="KW-0233">DNA recombination</keyword>
<dbReference type="Pfam" id="PF00589">
    <property type="entry name" value="Phage_integrase"/>
    <property type="match status" value="1"/>
</dbReference>
<evidence type="ECO:0000313" key="7">
    <source>
        <dbReference type="Proteomes" id="UP000029381"/>
    </source>
</evidence>
<proteinExistence type="predicted"/>
<organism evidence="6 7">
    <name type="scientific">Tetragenococcus muriaticus 3MR10-3</name>
    <dbReference type="NCBI Taxonomy" id="1302648"/>
    <lineage>
        <taxon>Bacteria</taxon>
        <taxon>Bacillati</taxon>
        <taxon>Bacillota</taxon>
        <taxon>Bacilli</taxon>
        <taxon>Lactobacillales</taxon>
        <taxon>Enterococcaceae</taxon>
        <taxon>Tetragenococcus</taxon>
    </lineage>
</organism>
<dbReference type="InterPro" id="IPR044068">
    <property type="entry name" value="CB"/>
</dbReference>
<evidence type="ECO:0000256" key="3">
    <source>
        <dbReference type="PROSITE-ProRule" id="PRU01248"/>
    </source>
</evidence>
<dbReference type="PROSITE" id="PS51898">
    <property type="entry name" value="TYR_RECOMBINASE"/>
    <property type="match status" value="1"/>
</dbReference>
<feature type="domain" description="Core-binding (CB)" evidence="5">
    <location>
        <begin position="32"/>
        <end position="102"/>
    </location>
</feature>
<dbReference type="PROSITE" id="PS51900">
    <property type="entry name" value="CB"/>
    <property type="match status" value="1"/>
</dbReference>
<evidence type="ECO:0000256" key="1">
    <source>
        <dbReference type="ARBA" id="ARBA00023125"/>
    </source>
</evidence>
<dbReference type="RefSeq" id="WP_038022652.1">
    <property type="nucleotide sequence ID" value="NZ_JPVT01000064.1"/>
</dbReference>
<evidence type="ECO:0000259" key="5">
    <source>
        <dbReference type="PROSITE" id="PS51900"/>
    </source>
</evidence>
<dbReference type="GO" id="GO:0015074">
    <property type="term" value="P:DNA integration"/>
    <property type="evidence" value="ECO:0007669"/>
    <property type="project" value="InterPro"/>
</dbReference>
<evidence type="ECO:0000256" key="2">
    <source>
        <dbReference type="ARBA" id="ARBA00023172"/>
    </source>
</evidence>
<dbReference type="AlphaFoldDB" id="A0A091C563"/>
<protein>
    <submittedName>
        <fullName evidence="6">Integrase/recombinase</fullName>
    </submittedName>
</protein>
<dbReference type="PANTHER" id="PTHR30349:SF81">
    <property type="entry name" value="TYROSINE RECOMBINASE XERC"/>
    <property type="match status" value="1"/>
</dbReference>
<dbReference type="InterPro" id="IPR050090">
    <property type="entry name" value="Tyrosine_recombinase_XerCD"/>
</dbReference>
<dbReference type="GO" id="GO:0006310">
    <property type="term" value="P:DNA recombination"/>
    <property type="evidence" value="ECO:0007669"/>
    <property type="project" value="UniProtKB-KW"/>
</dbReference>
<accession>A0A091C563</accession>
<dbReference type="InterPro" id="IPR013762">
    <property type="entry name" value="Integrase-like_cat_sf"/>
</dbReference>
<sequence>MPKSKIFRVNNYSMNQTKSKGRTTVTEGWKIVNKQAVAEALRPATMRDYKKFYFDYVEYHHFVYIDQFNSDSIYQWLASMNVQATTKRIRLKAVKAVLGRLYNAGELETNFYKSIVIRVDEETKEGTTREDIEKFLSCIDMTDYFQLRDASMVLLIWYTGIRAMTLAQLTTDMVDFKEELLTCPAVIMKNHRRLVLPLNNTLLDMLRMLIEQNELIKKELNIGTDLLFFTQNGHQFIDKNSRATISKRLNVYAKEFNIKHLNTHAIRRGFAKRLLDEGTSVPIISKALGHSSLATTTKYLNISETELINELKRLR</sequence>
<reference evidence="6 7" key="1">
    <citation type="submission" date="2014-08" db="EMBL/GenBank/DDBJ databases">
        <title>Genome sequence of Tetragenococcus muriaticus.</title>
        <authorList>
            <person name="Chuea-nongthon C."/>
            <person name="Rodtong S."/>
            <person name="Yongsawatdigul J."/>
            <person name="Steele J.L."/>
            <person name="Liu X.-y."/>
            <person name="Speers J."/>
            <person name="Glasner J.D."/>
            <person name="Neeno-Eckwall E.C."/>
        </authorList>
    </citation>
    <scope>NUCLEOTIDE SEQUENCE [LARGE SCALE GENOMIC DNA]</scope>
    <source>
        <strain evidence="6 7">3MR10-3</strain>
    </source>
</reference>
<dbReference type="InterPro" id="IPR002104">
    <property type="entry name" value="Integrase_catalytic"/>
</dbReference>
<dbReference type="Proteomes" id="UP000029381">
    <property type="component" value="Unassembled WGS sequence"/>
</dbReference>
<gene>
    <name evidence="6" type="ORF">TMU3MR103_0692</name>
</gene>
<dbReference type="CDD" id="cd00397">
    <property type="entry name" value="DNA_BRE_C"/>
    <property type="match status" value="1"/>
</dbReference>
<dbReference type="Gene3D" id="1.10.443.10">
    <property type="entry name" value="Intergrase catalytic core"/>
    <property type="match status" value="1"/>
</dbReference>
<name>A0A091C563_9ENTE</name>